<accession>A0A4R4E9B4</accession>
<dbReference type="OrthoDB" id="258610at2"/>
<evidence type="ECO:0000313" key="2">
    <source>
        <dbReference type="EMBL" id="TCZ75593.1"/>
    </source>
</evidence>
<dbReference type="CDD" id="cd10944">
    <property type="entry name" value="CE4_SmPgdA_like"/>
    <property type="match status" value="1"/>
</dbReference>
<keyword evidence="3" id="KW-1185">Reference proteome</keyword>
<dbReference type="Gene3D" id="3.20.20.370">
    <property type="entry name" value="Glycoside hydrolase/deacetylase"/>
    <property type="match status" value="1"/>
</dbReference>
<reference evidence="2 3" key="1">
    <citation type="submission" date="2019-03" db="EMBL/GenBank/DDBJ databases">
        <authorList>
            <person name="Kim M.K.M."/>
        </authorList>
    </citation>
    <scope>NUCLEOTIDE SEQUENCE [LARGE SCALE GENOMIC DNA]</scope>
    <source>
        <strain evidence="2 3">18JY21-1</strain>
    </source>
</reference>
<organism evidence="2 3">
    <name type="scientific">Paenibacillus albiflavus</name>
    <dbReference type="NCBI Taxonomy" id="2545760"/>
    <lineage>
        <taxon>Bacteria</taxon>
        <taxon>Bacillati</taxon>
        <taxon>Bacillota</taxon>
        <taxon>Bacilli</taxon>
        <taxon>Bacillales</taxon>
        <taxon>Paenibacillaceae</taxon>
        <taxon>Paenibacillus</taxon>
    </lineage>
</organism>
<dbReference type="AlphaFoldDB" id="A0A4R4E9B4"/>
<evidence type="ECO:0000313" key="3">
    <source>
        <dbReference type="Proteomes" id="UP000295418"/>
    </source>
</evidence>
<dbReference type="RefSeq" id="WP_132419272.1">
    <property type="nucleotide sequence ID" value="NZ_SKFG01000018.1"/>
</dbReference>
<protein>
    <submittedName>
        <fullName evidence="2">Polysaccharide deacetylase</fullName>
    </submittedName>
</protein>
<sequence>MQPYLTPRPNKKRKLVKRSTISVLCIGISASLIWMFSPLSSASSQPSIPRDQQLTQSVASFDDMELSKPTALEYNGKVRKIAYITFDDGPSKYTEKLLDVLKQQNVQASFFMLGPNVLSHRDVVERMEKEGHYPGLHSMTHDHKTLYRSGGPSNFIKEFTEDQEIVESIVGYKPTLIRAPYGSAPQIGPTFRDAIVKAGFKMWDWTIDSNDWRFSNKPKSVVNEVRKQLSRNVEVLLFHEKQQTIDAMPEIINLLHSRGYELEAYHPDSHIVVNFQKDNRL</sequence>
<dbReference type="PANTHER" id="PTHR10587">
    <property type="entry name" value="GLYCOSYL TRANSFERASE-RELATED"/>
    <property type="match status" value="1"/>
</dbReference>
<dbReference type="PANTHER" id="PTHR10587:SF125">
    <property type="entry name" value="POLYSACCHARIDE DEACETYLASE YHEN-RELATED"/>
    <property type="match status" value="1"/>
</dbReference>
<gene>
    <name evidence="2" type="ORF">E0485_17025</name>
</gene>
<dbReference type="InterPro" id="IPR050248">
    <property type="entry name" value="Polysacc_deacetylase_ArnD"/>
</dbReference>
<dbReference type="SUPFAM" id="SSF88713">
    <property type="entry name" value="Glycoside hydrolase/deacetylase"/>
    <property type="match status" value="1"/>
</dbReference>
<feature type="domain" description="NodB homology" evidence="1">
    <location>
        <begin position="80"/>
        <end position="263"/>
    </location>
</feature>
<evidence type="ECO:0000259" key="1">
    <source>
        <dbReference type="PROSITE" id="PS51677"/>
    </source>
</evidence>
<dbReference type="GO" id="GO:0016810">
    <property type="term" value="F:hydrolase activity, acting on carbon-nitrogen (but not peptide) bonds"/>
    <property type="evidence" value="ECO:0007669"/>
    <property type="project" value="InterPro"/>
</dbReference>
<dbReference type="InterPro" id="IPR002509">
    <property type="entry name" value="NODB_dom"/>
</dbReference>
<name>A0A4R4E9B4_9BACL</name>
<dbReference type="PROSITE" id="PS51677">
    <property type="entry name" value="NODB"/>
    <property type="match status" value="1"/>
</dbReference>
<comment type="caution">
    <text evidence="2">The sequence shown here is derived from an EMBL/GenBank/DDBJ whole genome shotgun (WGS) entry which is preliminary data.</text>
</comment>
<dbReference type="Proteomes" id="UP000295418">
    <property type="component" value="Unassembled WGS sequence"/>
</dbReference>
<dbReference type="EMBL" id="SKFG01000018">
    <property type="protein sequence ID" value="TCZ75593.1"/>
    <property type="molecule type" value="Genomic_DNA"/>
</dbReference>
<dbReference type="GO" id="GO:0005975">
    <property type="term" value="P:carbohydrate metabolic process"/>
    <property type="evidence" value="ECO:0007669"/>
    <property type="project" value="InterPro"/>
</dbReference>
<dbReference type="Pfam" id="PF01522">
    <property type="entry name" value="Polysacc_deac_1"/>
    <property type="match status" value="1"/>
</dbReference>
<proteinExistence type="predicted"/>
<dbReference type="InterPro" id="IPR011330">
    <property type="entry name" value="Glyco_hydro/deAcase_b/a-brl"/>
</dbReference>